<dbReference type="EMBL" id="GBRH01256835">
    <property type="protein sequence ID" value="JAD41060.1"/>
    <property type="molecule type" value="Transcribed_RNA"/>
</dbReference>
<organism evidence="1">
    <name type="scientific">Arundo donax</name>
    <name type="common">Giant reed</name>
    <name type="synonym">Donax arundinaceus</name>
    <dbReference type="NCBI Taxonomy" id="35708"/>
    <lineage>
        <taxon>Eukaryota</taxon>
        <taxon>Viridiplantae</taxon>
        <taxon>Streptophyta</taxon>
        <taxon>Embryophyta</taxon>
        <taxon>Tracheophyta</taxon>
        <taxon>Spermatophyta</taxon>
        <taxon>Magnoliopsida</taxon>
        <taxon>Liliopsida</taxon>
        <taxon>Poales</taxon>
        <taxon>Poaceae</taxon>
        <taxon>PACMAD clade</taxon>
        <taxon>Arundinoideae</taxon>
        <taxon>Arundineae</taxon>
        <taxon>Arundo</taxon>
    </lineage>
</organism>
<sequence length="19" mass="1996">MLKAHLGGLPESMGLNQIS</sequence>
<dbReference type="AlphaFoldDB" id="A0A0A8ZWC8"/>
<evidence type="ECO:0000313" key="1">
    <source>
        <dbReference type="EMBL" id="JAD41060.1"/>
    </source>
</evidence>
<proteinExistence type="predicted"/>
<accession>A0A0A8ZWC8</accession>
<name>A0A0A8ZWC8_ARUDO</name>
<protein>
    <submittedName>
        <fullName evidence="1">Uncharacterized protein</fullName>
    </submittedName>
</protein>
<reference evidence="1" key="2">
    <citation type="journal article" date="2015" name="Data Brief">
        <title>Shoot transcriptome of the giant reed, Arundo donax.</title>
        <authorList>
            <person name="Barrero R.A."/>
            <person name="Guerrero F.D."/>
            <person name="Moolhuijzen P."/>
            <person name="Goolsby J.A."/>
            <person name="Tidwell J."/>
            <person name="Bellgard S.E."/>
            <person name="Bellgard M.I."/>
        </authorList>
    </citation>
    <scope>NUCLEOTIDE SEQUENCE</scope>
    <source>
        <tissue evidence="1">Shoot tissue taken approximately 20 cm above the soil surface</tissue>
    </source>
</reference>
<reference evidence="1" key="1">
    <citation type="submission" date="2014-09" db="EMBL/GenBank/DDBJ databases">
        <authorList>
            <person name="Magalhaes I.L.F."/>
            <person name="Oliveira U."/>
            <person name="Santos F.R."/>
            <person name="Vidigal T.H.D.A."/>
            <person name="Brescovit A.D."/>
            <person name="Santos A.J."/>
        </authorList>
    </citation>
    <scope>NUCLEOTIDE SEQUENCE</scope>
    <source>
        <tissue evidence="1">Shoot tissue taken approximately 20 cm above the soil surface</tissue>
    </source>
</reference>